<gene>
    <name evidence="1" type="ordered locus">FI9785_1004</name>
</gene>
<proteinExistence type="predicted"/>
<dbReference type="HOGENOM" id="CLU_3291517_0_0_9"/>
<organism evidence="1 2">
    <name type="scientific">Lactobacillus johnsonii (strain FI9785)</name>
    <dbReference type="NCBI Taxonomy" id="633699"/>
    <lineage>
        <taxon>Bacteria</taxon>
        <taxon>Bacillati</taxon>
        <taxon>Bacillota</taxon>
        <taxon>Bacilli</taxon>
        <taxon>Lactobacillales</taxon>
        <taxon>Lactobacillaceae</taxon>
        <taxon>Lactobacillus</taxon>
    </lineage>
</organism>
<sequence length="40" mass="4598">MTNKTQQNIKRSQIISDELYIGAGESIAIKRVMDIIHRIL</sequence>
<evidence type="ECO:0000313" key="2">
    <source>
        <dbReference type="Proteomes" id="UP000002627"/>
    </source>
</evidence>
<keyword evidence="2" id="KW-1185">Reference proteome</keyword>
<dbReference type="KEGG" id="ljf:FI9785_1004"/>
<reference evidence="1 2" key="1">
    <citation type="journal article" date="2009" name="J. Bacteriol.">
        <title>Complete genome sequence of Lactobacillus johnsonii FI9785, a competitive exclusion agent against pathogens in poultry.</title>
        <authorList>
            <person name="Wegmann U."/>
            <person name="Overweg K."/>
            <person name="Horn N."/>
            <person name="Goesmann A."/>
            <person name="Narbad A."/>
            <person name="Gasson M.J."/>
            <person name="Shearman C."/>
        </authorList>
    </citation>
    <scope>NUCLEOTIDE SEQUENCE [LARGE SCALE GENOMIC DNA]</scope>
    <source>
        <strain evidence="1 2">FI9785</strain>
    </source>
</reference>
<protein>
    <submittedName>
        <fullName evidence="1">Uncharacterized protein</fullName>
    </submittedName>
</protein>
<dbReference type="EMBL" id="FN298497">
    <property type="protein sequence ID" value="CAX66871.1"/>
    <property type="molecule type" value="Genomic_DNA"/>
</dbReference>
<dbReference type="AlphaFoldDB" id="D0R458"/>
<dbReference type="Proteomes" id="UP000002627">
    <property type="component" value="Chromosome"/>
</dbReference>
<name>D0R458_LACJF</name>
<evidence type="ECO:0000313" key="1">
    <source>
        <dbReference type="EMBL" id="CAX66871.1"/>
    </source>
</evidence>
<accession>D0R458</accession>